<evidence type="ECO:0000256" key="2">
    <source>
        <dbReference type="ARBA" id="ARBA00022771"/>
    </source>
</evidence>
<dbReference type="InterPro" id="IPR017455">
    <property type="entry name" value="Znf_FYVE-rel"/>
</dbReference>
<feature type="compositionally biased region" description="Low complexity" evidence="6">
    <location>
        <begin position="872"/>
        <end position="882"/>
    </location>
</feature>
<dbReference type="GO" id="GO:0008270">
    <property type="term" value="F:zinc ion binding"/>
    <property type="evidence" value="ECO:0007669"/>
    <property type="project" value="UniProtKB-KW"/>
</dbReference>
<dbReference type="PANTHER" id="PTHR46586:SF3">
    <property type="entry name" value="ANKYRIN REPEAT-CONTAINING PROTEIN"/>
    <property type="match status" value="1"/>
</dbReference>
<feature type="coiled-coil region" evidence="5">
    <location>
        <begin position="920"/>
        <end position="947"/>
    </location>
</feature>
<evidence type="ECO:0000256" key="3">
    <source>
        <dbReference type="ARBA" id="ARBA00022833"/>
    </source>
</evidence>
<accession>A0A8T1UMV9</accession>
<evidence type="ECO:0000256" key="1">
    <source>
        <dbReference type="ARBA" id="ARBA00022723"/>
    </source>
</evidence>
<dbReference type="AlphaFoldDB" id="A0A8T1UMV9"/>
<feature type="coiled-coil region" evidence="5">
    <location>
        <begin position="391"/>
        <end position="418"/>
    </location>
</feature>
<sequence>MVSTRTPLLTCVSVVWRERQESLGFLPHVAALISAYLDSSHLWNIPQALDYGFLHLLQRLGATSRRLRPLLNRSCFQSAAQRGDVALLQWLAAYDPDFNGYGGVLDHAAEHGQLEVVKWLDKTIPDLQASTKAMDLAAAHGHLEVVQWIHDNRSEGCSHHAIDEAGARGHVDVVEWLAAHRDEGGTKYAMNFAVCIHAMVFAAKRGDLELLKWLFEHKEELLSPDAEDSSPLIMDHAAEHGHLDVVQWLHDNTTGGCTTDAMNGAARGGYLEIVEFLHEHRSEGCTNNAMDGAARGGYLEVVKFLHERRLEGCSYLAMDYAAAEGHLDVVEFLHSHRDEGCSPWAMNSAAGGGTTNGYGFRSAGGDALSIEMQFLNPRRRFPLADEYLPAVHVTEEQVEDLRETCEQLTADALELTSMFPWEDSNNNDLVGEHREQWKVHYKRPHVTLYRKKRGVDVAADEKEDASDATNGGLRHFVVSGQIHDMSLEDVEYGLYCDATLDERAVMTDLYRELFLDAAVLRSFETQTPEDPFRFFGIKWLAHLSPADKFISPRDFAFVEYSQRVVGPKGEPLLVKVQQSLGSEHVDAMNRREFDLVRAQMNCTTVYRHDKHANNVQVIARGYLDPCGSAPAIMTRSFLTRLAPTLVEVEHSADVKYIMRHGLVLPKEQFFARRNALKAHGRHRLQCTACGKRFGRLKRHLTQCRACGEAACGRCLMTFTLCLPHHEHRSAEHPSAVIPERFCLRCLYSSRLDRKGQRMDDFLLGGTLAASTTVPTVDDEEEVDDDDVSVEFAMLGDGPGAMHAAISEAQQLQRLKQRYLENEKRKYLGGHQQTAVQCFVTEQQYQMQHYEQSTRRVRPPITRRSSQRVMKGSSSVDSGSISSAYNSSSSAYSSLSMGSSTYSSAEAAAAATAALQANAGFHEMEHSIGEQEALLRSLQNEYAKMSMNRSIQRAHSNPSFNAQEMREKRLAKWQAAERSNATTSASNRYYDIDD</sequence>
<organism evidence="8 9">
    <name type="scientific">Phytophthora cactorum</name>
    <dbReference type="NCBI Taxonomy" id="29920"/>
    <lineage>
        <taxon>Eukaryota</taxon>
        <taxon>Sar</taxon>
        <taxon>Stramenopiles</taxon>
        <taxon>Oomycota</taxon>
        <taxon>Peronosporomycetes</taxon>
        <taxon>Peronosporales</taxon>
        <taxon>Peronosporaceae</taxon>
        <taxon>Phytophthora</taxon>
    </lineage>
</organism>
<keyword evidence="2 4" id="KW-0863">Zinc-finger</keyword>
<dbReference type="OrthoDB" id="166134at2759"/>
<comment type="caution">
    <text evidence="8">The sequence shown here is derived from an EMBL/GenBank/DDBJ whole genome shotgun (WGS) entry which is preliminary data.</text>
</comment>
<evidence type="ECO:0000256" key="5">
    <source>
        <dbReference type="SAM" id="Coils"/>
    </source>
</evidence>
<keyword evidence="3" id="KW-0862">Zinc</keyword>
<evidence type="ECO:0000259" key="7">
    <source>
        <dbReference type="PROSITE" id="PS50178"/>
    </source>
</evidence>
<dbReference type="Pfam" id="PF12796">
    <property type="entry name" value="Ank_2"/>
    <property type="match status" value="1"/>
</dbReference>
<dbReference type="EMBL" id="JAENGZ010000172">
    <property type="protein sequence ID" value="KAG6966466.1"/>
    <property type="molecule type" value="Genomic_DNA"/>
</dbReference>
<reference evidence="8" key="1">
    <citation type="submission" date="2021-01" db="EMBL/GenBank/DDBJ databases">
        <title>Phytophthora aleatoria, a newly-described species from Pinus radiata is distinct from Phytophthora cactorum isolates based on comparative genomics.</title>
        <authorList>
            <person name="Mcdougal R."/>
            <person name="Panda P."/>
            <person name="Williams N."/>
            <person name="Studholme D.J."/>
        </authorList>
    </citation>
    <scope>NUCLEOTIDE SEQUENCE</scope>
    <source>
        <strain evidence="8">NZFS 3830</strain>
    </source>
</reference>
<evidence type="ECO:0000256" key="6">
    <source>
        <dbReference type="SAM" id="MobiDB-lite"/>
    </source>
</evidence>
<keyword evidence="1" id="KW-0479">Metal-binding</keyword>
<protein>
    <recommendedName>
        <fullName evidence="7">FYVE-type domain-containing protein</fullName>
    </recommendedName>
</protein>
<dbReference type="PROSITE" id="PS50178">
    <property type="entry name" value="ZF_FYVE"/>
    <property type="match status" value="1"/>
</dbReference>
<feature type="compositionally biased region" description="Polar residues" evidence="6">
    <location>
        <begin position="976"/>
        <end position="986"/>
    </location>
</feature>
<name>A0A8T1UMV9_9STRA</name>
<dbReference type="VEuPathDB" id="FungiDB:PC110_g3255"/>
<dbReference type="CDD" id="cd00065">
    <property type="entry name" value="FYVE_like_SF"/>
    <property type="match status" value="1"/>
</dbReference>
<keyword evidence="5" id="KW-0175">Coiled coil</keyword>
<proteinExistence type="predicted"/>
<dbReference type="VEuPathDB" id="FungiDB:PC110_g9899"/>
<dbReference type="PANTHER" id="PTHR46586">
    <property type="entry name" value="ANKYRIN REPEAT-CONTAINING PROTEIN"/>
    <property type="match status" value="1"/>
</dbReference>
<feature type="region of interest" description="Disordered" evidence="6">
    <location>
        <begin position="848"/>
        <end position="882"/>
    </location>
</feature>
<gene>
    <name evidence="8" type="ORF">JG687_00004817</name>
</gene>
<evidence type="ECO:0000313" key="9">
    <source>
        <dbReference type="Proteomes" id="UP000688947"/>
    </source>
</evidence>
<evidence type="ECO:0000313" key="8">
    <source>
        <dbReference type="EMBL" id="KAG6966466.1"/>
    </source>
</evidence>
<evidence type="ECO:0000256" key="4">
    <source>
        <dbReference type="PROSITE-ProRule" id="PRU00091"/>
    </source>
</evidence>
<feature type="domain" description="FYVE-type" evidence="7">
    <location>
        <begin position="680"/>
        <end position="750"/>
    </location>
</feature>
<dbReference type="InterPro" id="IPR052050">
    <property type="entry name" value="SecEffector_AnkRepeat"/>
</dbReference>
<feature type="region of interest" description="Disordered" evidence="6">
    <location>
        <begin position="953"/>
        <end position="993"/>
    </location>
</feature>
<dbReference type="Pfam" id="PF13637">
    <property type="entry name" value="Ank_4"/>
    <property type="match status" value="2"/>
</dbReference>
<dbReference type="InterPro" id="IPR002110">
    <property type="entry name" value="Ankyrin_rpt"/>
</dbReference>
<dbReference type="Proteomes" id="UP000688947">
    <property type="component" value="Unassembled WGS sequence"/>
</dbReference>